<feature type="chain" id="PRO_5031141722" evidence="1">
    <location>
        <begin position="21"/>
        <end position="194"/>
    </location>
</feature>
<dbReference type="AlphaFoldDB" id="A0A7Y9KSN8"/>
<dbReference type="RefSeq" id="WP_179620285.1">
    <property type="nucleotide sequence ID" value="NZ_JACCBW010000002.1"/>
</dbReference>
<sequence length="194" mass="20163">MIRPAALVLAVGLTWSGLSAASAPAGSTSFVATATEQATGSSVRVVRGRKLVVTTQVRGRAVRGTGRVPRGLSTTGITARPARDALGSGAPEVLVDFGPVPGDPSAHAYGFFTLHRGALRPVLLGRDPAVLVTATEGGDDVGFRCAGRRLQVHWFHRGSGQGERTAYRLTGTRLVEESRTPLRQPTRGGPATCG</sequence>
<keyword evidence="3" id="KW-1185">Reference proteome</keyword>
<feature type="signal peptide" evidence="1">
    <location>
        <begin position="1"/>
        <end position="20"/>
    </location>
</feature>
<evidence type="ECO:0000256" key="1">
    <source>
        <dbReference type="SAM" id="SignalP"/>
    </source>
</evidence>
<accession>A0A7Y9KSN8</accession>
<keyword evidence="1" id="KW-0732">Signal</keyword>
<organism evidence="2 3">
    <name type="scientific">Nocardioides cavernae</name>
    <dbReference type="NCBI Taxonomy" id="1921566"/>
    <lineage>
        <taxon>Bacteria</taxon>
        <taxon>Bacillati</taxon>
        <taxon>Actinomycetota</taxon>
        <taxon>Actinomycetes</taxon>
        <taxon>Propionibacteriales</taxon>
        <taxon>Nocardioidaceae</taxon>
        <taxon>Nocardioides</taxon>
    </lineage>
</organism>
<gene>
    <name evidence="2" type="ORF">F4692_002902</name>
</gene>
<reference evidence="2 3" key="2">
    <citation type="submission" date="2020-08" db="EMBL/GenBank/DDBJ databases">
        <title>The Agave Microbiome: Exploring the role of microbial communities in plant adaptations to desert environments.</title>
        <authorList>
            <person name="Partida-Martinez L.P."/>
        </authorList>
    </citation>
    <scope>NUCLEOTIDE SEQUENCE [LARGE SCALE GENOMIC DNA]</scope>
    <source>
        <strain evidence="2 3">AT2.17</strain>
    </source>
</reference>
<dbReference type="EMBL" id="JACCBW010000002">
    <property type="protein sequence ID" value="NYE37769.1"/>
    <property type="molecule type" value="Genomic_DNA"/>
</dbReference>
<dbReference type="Proteomes" id="UP000549911">
    <property type="component" value="Unassembled WGS sequence"/>
</dbReference>
<reference evidence="2 3" key="1">
    <citation type="submission" date="2020-07" db="EMBL/GenBank/DDBJ databases">
        <authorList>
            <person name="Partida-Martinez L."/>
            <person name="Huntemann M."/>
            <person name="Clum A."/>
            <person name="Wang J."/>
            <person name="Palaniappan K."/>
            <person name="Ritter S."/>
            <person name="Chen I.-M."/>
            <person name="Stamatis D."/>
            <person name="Reddy T."/>
            <person name="O'Malley R."/>
            <person name="Daum C."/>
            <person name="Shapiro N."/>
            <person name="Ivanova N."/>
            <person name="Kyrpides N."/>
            <person name="Woyke T."/>
        </authorList>
    </citation>
    <scope>NUCLEOTIDE SEQUENCE [LARGE SCALE GENOMIC DNA]</scope>
    <source>
        <strain evidence="2 3">AT2.17</strain>
    </source>
</reference>
<name>A0A7Y9KSN8_9ACTN</name>
<proteinExistence type="predicted"/>
<evidence type="ECO:0000313" key="3">
    <source>
        <dbReference type="Proteomes" id="UP000549911"/>
    </source>
</evidence>
<comment type="caution">
    <text evidence="2">The sequence shown here is derived from an EMBL/GenBank/DDBJ whole genome shotgun (WGS) entry which is preliminary data.</text>
</comment>
<protein>
    <submittedName>
        <fullName evidence="2">Uncharacterized protein</fullName>
    </submittedName>
</protein>
<evidence type="ECO:0000313" key="2">
    <source>
        <dbReference type="EMBL" id="NYE37769.1"/>
    </source>
</evidence>